<protein>
    <submittedName>
        <fullName evidence="2">Uncharacterized protein</fullName>
    </submittedName>
</protein>
<organism evidence="2 3">
    <name type="scientific">Symbiodinium natans</name>
    <dbReference type="NCBI Taxonomy" id="878477"/>
    <lineage>
        <taxon>Eukaryota</taxon>
        <taxon>Sar</taxon>
        <taxon>Alveolata</taxon>
        <taxon>Dinophyceae</taxon>
        <taxon>Suessiales</taxon>
        <taxon>Symbiodiniaceae</taxon>
        <taxon>Symbiodinium</taxon>
    </lineage>
</organism>
<reference evidence="2" key="1">
    <citation type="submission" date="2021-02" db="EMBL/GenBank/DDBJ databases">
        <authorList>
            <person name="Dougan E. K."/>
            <person name="Rhodes N."/>
            <person name="Thang M."/>
            <person name="Chan C."/>
        </authorList>
    </citation>
    <scope>NUCLEOTIDE SEQUENCE</scope>
</reference>
<evidence type="ECO:0000313" key="2">
    <source>
        <dbReference type="EMBL" id="CAE7355748.1"/>
    </source>
</evidence>
<proteinExistence type="predicted"/>
<dbReference type="EMBL" id="CAJNDS010002158">
    <property type="protein sequence ID" value="CAE7355748.1"/>
    <property type="molecule type" value="Genomic_DNA"/>
</dbReference>
<evidence type="ECO:0000313" key="3">
    <source>
        <dbReference type="Proteomes" id="UP000604046"/>
    </source>
</evidence>
<name>A0A812PJ77_9DINO</name>
<feature type="signal peptide" evidence="1">
    <location>
        <begin position="1"/>
        <end position="19"/>
    </location>
</feature>
<feature type="chain" id="PRO_5032927203" evidence="1">
    <location>
        <begin position="20"/>
        <end position="100"/>
    </location>
</feature>
<comment type="caution">
    <text evidence="2">The sequence shown here is derived from an EMBL/GenBank/DDBJ whole genome shotgun (WGS) entry which is preliminary data.</text>
</comment>
<sequence>MRGFMRLLVWIVVQASVLALRDRDATDLDVDQASAELARPTPEEAAMIQAEGSSEVGKKCCCNGQYYTIAHAESCSAQGARLVRTSSVGCGSGFTGTCNK</sequence>
<keyword evidence="3" id="KW-1185">Reference proteome</keyword>
<dbReference type="Proteomes" id="UP000604046">
    <property type="component" value="Unassembled WGS sequence"/>
</dbReference>
<accession>A0A812PJ77</accession>
<keyword evidence="1" id="KW-0732">Signal</keyword>
<dbReference type="AlphaFoldDB" id="A0A812PJ77"/>
<gene>
    <name evidence="2" type="ORF">SNAT2548_LOCUS18916</name>
</gene>
<evidence type="ECO:0000256" key="1">
    <source>
        <dbReference type="SAM" id="SignalP"/>
    </source>
</evidence>